<evidence type="ECO:0000256" key="15">
    <source>
        <dbReference type="SAM" id="SignalP"/>
    </source>
</evidence>
<evidence type="ECO:0000256" key="10">
    <source>
        <dbReference type="ARBA" id="ARBA00022840"/>
    </source>
</evidence>
<keyword evidence="4" id="KW-0723">Serine/threonine-protein kinase</keyword>
<dbReference type="Ensembl" id="ENSGMOT00000001437.2">
    <property type="protein sequence ID" value="ENSGMOP00000001387.2"/>
    <property type="gene ID" value="ENSGMOG00000001327.2"/>
</dbReference>
<dbReference type="GeneTree" id="ENSGT00940000160885"/>
<evidence type="ECO:0000259" key="16">
    <source>
        <dbReference type="PROSITE" id="PS50011"/>
    </source>
</evidence>
<feature type="chain" id="PRO_5047236475" description="receptor protein serine/threonine kinase" evidence="15">
    <location>
        <begin position="22"/>
        <end position="427"/>
    </location>
</feature>
<dbReference type="InterPro" id="IPR000719">
    <property type="entry name" value="Prot_kinase_dom"/>
</dbReference>
<evidence type="ECO:0000256" key="9">
    <source>
        <dbReference type="ARBA" id="ARBA00022777"/>
    </source>
</evidence>
<name>A0A8C4YYX9_GADMO</name>
<dbReference type="GO" id="GO:0030509">
    <property type="term" value="P:BMP signaling pathway"/>
    <property type="evidence" value="ECO:0007669"/>
    <property type="project" value="TreeGrafter"/>
</dbReference>
<dbReference type="InterPro" id="IPR011009">
    <property type="entry name" value="Kinase-like_dom_sf"/>
</dbReference>
<gene>
    <name evidence="17" type="primary">AMHR2</name>
</gene>
<accession>A0A8C4YYX9</accession>
<dbReference type="PROSITE" id="PS00107">
    <property type="entry name" value="PROTEIN_KINASE_ATP"/>
    <property type="match status" value="1"/>
</dbReference>
<keyword evidence="9" id="KW-0418">Kinase</keyword>
<evidence type="ECO:0000256" key="14">
    <source>
        <dbReference type="PROSITE-ProRule" id="PRU10141"/>
    </source>
</evidence>
<comment type="similarity">
    <text evidence="2">Belongs to the protein kinase superfamily. TKL Ser/Thr protein kinase family. TGFB receptor subfamily.</text>
</comment>
<dbReference type="GO" id="GO:0005024">
    <property type="term" value="F:transforming growth factor beta receptor activity"/>
    <property type="evidence" value="ECO:0007669"/>
    <property type="project" value="TreeGrafter"/>
</dbReference>
<keyword evidence="11" id="KW-1133">Transmembrane helix</keyword>
<evidence type="ECO:0000256" key="7">
    <source>
        <dbReference type="ARBA" id="ARBA00022729"/>
    </source>
</evidence>
<evidence type="ECO:0000313" key="18">
    <source>
        <dbReference type="Proteomes" id="UP000694546"/>
    </source>
</evidence>
<dbReference type="GO" id="GO:0005524">
    <property type="term" value="F:ATP binding"/>
    <property type="evidence" value="ECO:0007669"/>
    <property type="project" value="UniProtKB-UniRule"/>
</dbReference>
<dbReference type="GO" id="GO:0043235">
    <property type="term" value="C:receptor complex"/>
    <property type="evidence" value="ECO:0007669"/>
    <property type="project" value="TreeGrafter"/>
</dbReference>
<keyword evidence="5" id="KW-0808">Transferase</keyword>
<dbReference type="OMA" id="VIEECWE"/>
<dbReference type="SUPFAM" id="SSF56112">
    <property type="entry name" value="Protein kinase-like (PK-like)"/>
    <property type="match status" value="1"/>
</dbReference>
<keyword evidence="8 14" id="KW-0547">Nucleotide-binding</keyword>
<dbReference type="GO" id="GO:0005886">
    <property type="term" value="C:plasma membrane"/>
    <property type="evidence" value="ECO:0007669"/>
    <property type="project" value="TreeGrafter"/>
</dbReference>
<evidence type="ECO:0000256" key="6">
    <source>
        <dbReference type="ARBA" id="ARBA00022692"/>
    </source>
</evidence>
<dbReference type="PANTHER" id="PTHR23255:SF49">
    <property type="entry name" value="ANTI-MUELLERIAN HORMONE TYPE-2 RECEPTOR"/>
    <property type="match status" value="1"/>
</dbReference>
<organism evidence="17 18">
    <name type="scientific">Gadus morhua</name>
    <name type="common">Atlantic cod</name>
    <dbReference type="NCBI Taxonomy" id="8049"/>
    <lineage>
        <taxon>Eukaryota</taxon>
        <taxon>Metazoa</taxon>
        <taxon>Chordata</taxon>
        <taxon>Craniata</taxon>
        <taxon>Vertebrata</taxon>
        <taxon>Euteleostomi</taxon>
        <taxon>Actinopterygii</taxon>
        <taxon>Neopterygii</taxon>
        <taxon>Teleostei</taxon>
        <taxon>Neoteleostei</taxon>
        <taxon>Acanthomorphata</taxon>
        <taxon>Zeiogadaria</taxon>
        <taxon>Gadariae</taxon>
        <taxon>Gadiformes</taxon>
        <taxon>Gadoidei</taxon>
        <taxon>Gadidae</taxon>
        <taxon>Gadus</taxon>
    </lineage>
</organism>
<keyword evidence="18" id="KW-1185">Reference proteome</keyword>
<dbReference type="PROSITE" id="PS50011">
    <property type="entry name" value="PROTEIN_KINASE_DOM"/>
    <property type="match status" value="1"/>
</dbReference>
<comment type="subcellular location">
    <subcellularLocation>
        <location evidence="1">Membrane</location>
        <topology evidence="1">Single-pass type I membrane protein</topology>
    </subcellularLocation>
</comment>
<evidence type="ECO:0000256" key="3">
    <source>
        <dbReference type="ARBA" id="ARBA00012401"/>
    </source>
</evidence>
<dbReference type="InterPro" id="IPR000333">
    <property type="entry name" value="TGFB_receptor"/>
</dbReference>
<sequence>MRQPQWLLIAVVECLFLCISGHCAYHNRKYITRNIISMHAGNVTELVHRCSSTKCCASYFRLVGNQAEVMLEGELPSKQKYHSMSEQSLYNLDKEENLSCVDGEAVLPLCSCRTATPRPINSADLEIQQAIGRGHFAKVWQGKYQGSVVAVKVFHAGCKQEFSSERDIYELPLMEHSGIARFFGAGKSLDGGSWLLVLELATCGSLHHLLCDKRGSWMASMKLSQSLSQGLAYLHSDLHRQGTHKPVVAHGDLSSGNVLVRADGTCALSDFGCSTILRSCSGRPGWDSLKIIADCGQVGSLRYMSPEILEGCVDQGWSLVQADVYSLGLLLWEIWMRCSDLFEDGMVHKHTLPYETELGSSVTLERLLLYVSQMNKRPSIPKRWERETQGALLQELVTDCWDHEPDARLTAQCVVGRLHALQTIHSV</sequence>
<evidence type="ECO:0000256" key="11">
    <source>
        <dbReference type="ARBA" id="ARBA00022989"/>
    </source>
</evidence>
<evidence type="ECO:0000256" key="2">
    <source>
        <dbReference type="ARBA" id="ARBA00009605"/>
    </source>
</evidence>
<dbReference type="InterPro" id="IPR017441">
    <property type="entry name" value="Protein_kinase_ATP_BS"/>
</dbReference>
<feature type="binding site" evidence="14">
    <location>
        <position position="152"/>
    </location>
    <ligand>
        <name>ATP</name>
        <dbReference type="ChEBI" id="CHEBI:30616"/>
    </ligand>
</feature>
<feature type="domain" description="Protein kinase" evidence="16">
    <location>
        <begin position="125"/>
        <end position="422"/>
    </location>
</feature>
<evidence type="ECO:0000313" key="17">
    <source>
        <dbReference type="Ensembl" id="ENSGMOP00000001387.2"/>
    </source>
</evidence>
<dbReference type="Proteomes" id="UP000694546">
    <property type="component" value="Chromosome 13"/>
</dbReference>
<feature type="signal peptide" evidence="15">
    <location>
        <begin position="1"/>
        <end position="21"/>
    </location>
</feature>
<evidence type="ECO:0000256" key="12">
    <source>
        <dbReference type="ARBA" id="ARBA00023136"/>
    </source>
</evidence>
<evidence type="ECO:0000256" key="4">
    <source>
        <dbReference type="ARBA" id="ARBA00022527"/>
    </source>
</evidence>
<proteinExistence type="inferred from homology"/>
<evidence type="ECO:0000256" key="5">
    <source>
        <dbReference type="ARBA" id="ARBA00022679"/>
    </source>
</evidence>
<dbReference type="PANTHER" id="PTHR23255">
    <property type="entry name" value="TRANSFORMING GROWTH FACTOR-BETA RECEPTOR TYPE I AND II"/>
    <property type="match status" value="1"/>
</dbReference>
<keyword evidence="13" id="KW-0675">Receptor</keyword>
<evidence type="ECO:0000256" key="1">
    <source>
        <dbReference type="ARBA" id="ARBA00004479"/>
    </source>
</evidence>
<keyword evidence="12" id="KW-0472">Membrane</keyword>
<keyword evidence="7 15" id="KW-0732">Signal</keyword>
<dbReference type="Gene3D" id="3.30.200.20">
    <property type="entry name" value="Phosphorylase Kinase, domain 1"/>
    <property type="match status" value="1"/>
</dbReference>
<dbReference type="Pfam" id="PF07714">
    <property type="entry name" value="PK_Tyr_Ser-Thr"/>
    <property type="match status" value="1"/>
</dbReference>
<evidence type="ECO:0000256" key="8">
    <source>
        <dbReference type="ARBA" id="ARBA00022741"/>
    </source>
</evidence>
<reference evidence="17" key="1">
    <citation type="submission" date="2025-08" db="UniProtKB">
        <authorList>
            <consortium name="Ensembl"/>
        </authorList>
    </citation>
    <scope>IDENTIFICATION</scope>
</reference>
<dbReference type="AlphaFoldDB" id="A0A8C4YYX9"/>
<evidence type="ECO:0000256" key="13">
    <source>
        <dbReference type="ARBA" id="ARBA00023170"/>
    </source>
</evidence>
<keyword evidence="10 14" id="KW-0067">ATP-binding</keyword>
<keyword evidence="6" id="KW-0812">Transmembrane</keyword>
<dbReference type="InterPro" id="IPR001245">
    <property type="entry name" value="Ser-Thr/Tyr_kinase_cat_dom"/>
</dbReference>
<dbReference type="Gene3D" id="1.10.510.10">
    <property type="entry name" value="Transferase(Phosphotransferase) domain 1"/>
    <property type="match status" value="1"/>
</dbReference>
<reference evidence="17" key="2">
    <citation type="submission" date="2025-09" db="UniProtKB">
        <authorList>
            <consortium name="Ensembl"/>
        </authorList>
    </citation>
    <scope>IDENTIFICATION</scope>
</reference>
<protein>
    <recommendedName>
        <fullName evidence="3">receptor protein serine/threonine kinase</fullName>
        <ecNumber evidence="3">2.7.11.30</ecNumber>
    </recommendedName>
</protein>
<dbReference type="EC" id="2.7.11.30" evidence="3"/>